<reference evidence="1" key="1">
    <citation type="submission" date="2024-09" db="EMBL/GenBank/DDBJ databases">
        <title>Black Yeasts Isolated from many extreme environments.</title>
        <authorList>
            <person name="Coleine C."/>
            <person name="Stajich J.E."/>
            <person name="Selbmann L."/>
        </authorList>
    </citation>
    <scope>NUCLEOTIDE SEQUENCE</scope>
    <source>
        <strain evidence="1">CCFEE 5737</strain>
    </source>
</reference>
<keyword evidence="2" id="KW-1185">Reference proteome</keyword>
<name>A0ACC3D2A4_9PEZI</name>
<proteinExistence type="predicted"/>
<sequence>MRQCLTSDLGGYYTTRSDPSSDQFGSKGDFVTSPEISQVFGELIGVWVVAEWMAQGKKSEGVYIMEVGPGRGTLMDDILRTIRNFKGLAGAIETVYLVEASPGLRERQHKLLCGEGSKMEEIESGWTARCKYDNQIKIVWYEDIHSVPKDASKTPFIVAHEFFDALPVHVFQSISPTGETSTITTSSSAPNLSAPPGQRRLPQQNQWRELMVSPVSPYSKPTITSVTDPSTTRSDPKPEFELTLSKTQTPHAAFLPTQSDRYRSLVRQTGSIIEISPDSLACAADFAIRIGGAPVQSAAASRFGSLSSDAPPQSSKPIPSGAALILDYGPAATIPTNSLRGIKAHKPVSPFIEAGRVDLSADVDFIALAESAIAASPGVEVHGPAEQGAFLQAMGGQARVDALVRQANSKLWKRENEEGGLSKVGVEELRGLEEGKERIEGGWRRLVDRGVQGMGRIYKVLAIVPYLPMAEGQKTKRRPVGFGGDVEV</sequence>
<evidence type="ECO:0000313" key="2">
    <source>
        <dbReference type="Proteomes" id="UP001186974"/>
    </source>
</evidence>
<protein>
    <submittedName>
        <fullName evidence="1">Uncharacterized protein</fullName>
    </submittedName>
</protein>
<dbReference type="Proteomes" id="UP001186974">
    <property type="component" value="Unassembled WGS sequence"/>
</dbReference>
<accession>A0ACC3D2A4</accession>
<evidence type="ECO:0000313" key="1">
    <source>
        <dbReference type="EMBL" id="KAK3060554.1"/>
    </source>
</evidence>
<gene>
    <name evidence="1" type="ORF">LTS18_008286</name>
</gene>
<comment type="caution">
    <text evidence="1">The sequence shown here is derived from an EMBL/GenBank/DDBJ whole genome shotgun (WGS) entry which is preliminary data.</text>
</comment>
<dbReference type="EMBL" id="JAWDJW010008480">
    <property type="protein sequence ID" value="KAK3060554.1"/>
    <property type="molecule type" value="Genomic_DNA"/>
</dbReference>
<organism evidence="1 2">
    <name type="scientific">Coniosporium uncinatum</name>
    <dbReference type="NCBI Taxonomy" id="93489"/>
    <lineage>
        <taxon>Eukaryota</taxon>
        <taxon>Fungi</taxon>
        <taxon>Dikarya</taxon>
        <taxon>Ascomycota</taxon>
        <taxon>Pezizomycotina</taxon>
        <taxon>Dothideomycetes</taxon>
        <taxon>Dothideomycetes incertae sedis</taxon>
        <taxon>Coniosporium</taxon>
    </lineage>
</organism>